<dbReference type="InterPro" id="IPR001387">
    <property type="entry name" value="Cro/C1-type_HTH"/>
</dbReference>
<reference evidence="5" key="2">
    <citation type="submission" date="2016-10" db="EMBL/GenBank/DDBJ databases">
        <authorList>
            <person name="Varghese N."/>
            <person name="Submissions S."/>
        </authorList>
    </citation>
    <scope>NUCLEOTIDE SEQUENCE [LARGE SCALE GENOMIC DNA]</scope>
    <source>
        <strain evidence="5">DSM 17908</strain>
    </source>
</reference>
<dbReference type="SMART" id="SM00530">
    <property type="entry name" value="HTH_XRE"/>
    <property type="match status" value="1"/>
</dbReference>
<dbReference type="EMBL" id="FORG01000019">
    <property type="protein sequence ID" value="SFJ89466.1"/>
    <property type="molecule type" value="Genomic_DNA"/>
</dbReference>
<dbReference type="InterPro" id="IPR010982">
    <property type="entry name" value="Lambda_DNA-bd_dom_sf"/>
</dbReference>
<dbReference type="OrthoDB" id="6006530at2"/>
<keyword evidence="1" id="KW-0175">Coiled coil</keyword>
<dbReference type="SUPFAM" id="SSF47413">
    <property type="entry name" value="lambda repressor-like DNA-binding domains"/>
    <property type="match status" value="1"/>
</dbReference>
<dbReference type="CDD" id="cd00093">
    <property type="entry name" value="HTH_XRE"/>
    <property type="match status" value="1"/>
</dbReference>
<proteinExistence type="predicted"/>
<dbReference type="EMBL" id="NITY01000020">
    <property type="protein sequence ID" value="PHM37602.1"/>
    <property type="molecule type" value="Genomic_DNA"/>
</dbReference>
<feature type="domain" description="HTH cro/C1-type" evidence="2">
    <location>
        <begin position="6"/>
        <end position="65"/>
    </location>
</feature>
<evidence type="ECO:0000313" key="4">
    <source>
        <dbReference type="EMBL" id="SFJ89466.1"/>
    </source>
</evidence>
<reference evidence="3 6" key="3">
    <citation type="journal article" date="2017" name="Nat. Microbiol.">
        <title>Natural product diversity associated with the nematode symbionts Photorhabdus and Xenorhabdus.</title>
        <authorList>
            <person name="Tobias N.J."/>
            <person name="Wolff H."/>
            <person name="Djahanschiri B."/>
            <person name="Grundmann F."/>
            <person name="Kronenwerth M."/>
            <person name="Shi Y.M."/>
            <person name="Simonyi S."/>
            <person name="Grun P."/>
            <person name="Shapiro-Ilan D."/>
            <person name="Pidot S.J."/>
            <person name="Stinear T.P."/>
            <person name="Ebersberger I."/>
            <person name="Bode H.B."/>
        </authorList>
    </citation>
    <scope>NUCLEOTIDE SEQUENCE [LARGE SCALE GENOMIC DNA]</scope>
    <source>
        <strain evidence="3 6">DSM 17908</strain>
    </source>
</reference>
<dbReference type="GO" id="GO:0003677">
    <property type="term" value="F:DNA binding"/>
    <property type="evidence" value="ECO:0007669"/>
    <property type="project" value="InterPro"/>
</dbReference>
<dbReference type="PROSITE" id="PS50943">
    <property type="entry name" value="HTH_CROC1"/>
    <property type="match status" value="1"/>
</dbReference>
<evidence type="ECO:0000313" key="6">
    <source>
        <dbReference type="Proteomes" id="UP000224607"/>
    </source>
</evidence>
<evidence type="ECO:0000256" key="1">
    <source>
        <dbReference type="SAM" id="Coils"/>
    </source>
</evidence>
<feature type="coiled-coil region" evidence="1">
    <location>
        <begin position="79"/>
        <end position="124"/>
    </location>
</feature>
<evidence type="ECO:0000313" key="5">
    <source>
        <dbReference type="Proteomes" id="UP000198919"/>
    </source>
</evidence>
<reference evidence="4" key="1">
    <citation type="submission" date="2016-10" db="EMBL/GenBank/DDBJ databases">
        <authorList>
            <person name="de Groot N.N."/>
        </authorList>
    </citation>
    <scope>NUCLEOTIDE SEQUENCE [LARGE SCALE GENOMIC DNA]</scope>
    <source>
        <strain evidence="4">DSM 17908</strain>
    </source>
</reference>
<dbReference type="Proteomes" id="UP000198919">
    <property type="component" value="Unassembled WGS sequence"/>
</dbReference>
<keyword evidence="6" id="KW-1185">Reference proteome</keyword>
<organism evidence="4 5">
    <name type="scientific">Xenorhabdus mauleonii</name>
    <dbReference type="NCBI Taxonomy" id="351675"/>
    <lineage>
        <taxon>Bacteria</taxon>
        <taxon>Pseudomonadati</taxon>
        <taxon>Pseudomonadota</taxon>
        <taxon>Gammaproteobacteria</taxon>
        <taxon>Enterobacterales</taxon>
        <taxon>Morganellaceae</taxon>
        <taxon>Xenorhabdus</taxon>
    </lineage>
</organism>
<gene>
    <name evidence="4" type="ORF">SAMN05421680_11924</name>
    <name evidence="3" type="ORF">Xmau_03819</name>
</gene>
<accession>A0A1I3V538</accession>
<protein>
    <submittedName>
        <fullName evidence="4">Helix-turn-helix</fullName>
    </submittedName>
    <submittedName>
        <fullName evidence="3">Transcriptional regulator</fullName>
    </submittedName>
</protein>
<name>A0A1I3V538_9GAMM</name>
<dbReference type="Gene3D" id="1.10.260.40">
    <property type="entry name" value="lambda repressor-like DNA-binding domains"/>
    <property type="match status" value="1"/>
</dbReference>
<sequence length="124" mass="14322">MNPHRLLSARTAKGLTQSQLGEKLGVEDSEKARLRIYRYEKGLVSPTYEVACRMADILDVPACYFYIEDDVFSERVLNLHKKNNTYNELENSLVSVLKENQNKKEEYEEALKKIKVIINNLTAL</sequence>
<evidence type="ECO:0000313" key="3">
    <source>
        <dbReference type="EMBL" id="PHM37602.1"/>
    </source>
</evidence>
<dbReference type="STRING" id="351675.SAMN05421680_11924"/>
<dbReference type="Pfam" id="PF01381">
    <property type="entry name" value="HTH_3"/>
    <property type="match status" value="1"/>
</dbReference>
<evidence type="ECO:0000259" key="2">
    <source>
        <dbReference type="PROSITE" id="PS50943"/>
    </source>
</evidence>
<dbReference type="RefSeq" id="WP_092512756.1">
    <property type="nucleotide sequence ID" value="NZ_CAWNQB010000013.1"/>
</dbReference>
<dbReference type="Proteomes" id="UP000224607">
    <property type="component" value="Unassembled WGS sequence"/>
</dbReference>
<dbReference type="AlphaFoldDB" id="A0A1I3V538"/>